<dbReference type="Proteomes" id="UP000286003">
    <property type="component" value="Unassembled WGS sequence"/>
</dbReference>
<accession>A0A4Q5HF88</accession>
<dbReference type="PANTHER" id="PTHR34986">
    <property type="entry name" value="EVOLVED BETA-GALACTOSIDASE SUBUNIT BETA"/>
    <property type="match status" value="1"/>
</dbReference>
<dbReference type="InterPro" id="IPR037012">
    <property type="entry name" value="NanQ/TabA/YiaL_sf"/>
</dbReference>
<dbReference type="RefSeq" id="WP_118216835.1">
    <property type="nucleotide sequence ID" value="NZ_JADMUC010000004.1"/>
</dbReference>
<dbReference type="OrthoDB" id="6196468at2"/>
<comment type="caution">
    <text evidence="2">The sequence shown here is derived from an EMBL/GenBank/DDBJ whole genome shotgun (WGS) entry which is preliminary data.</text>
</comment>
<dbReference type="PROSITE" id="PS51257">
    <property type="entry name" value="PROKAR_LIPOPROTEIN"/>
    <property type="match status" value="1"/>
</dbReference>
<dbReference type="EMBL" id="RCXO01000008">
    <property type="protein sequence ID" value="RYT80966.1"/>
    <property type="molecule type" value="Genomic_DNA"/>
</dbReference>
<dbReference type="GO" id="GO:0005829">
    <property type="term" value="C:cytosol"/>
    <property type="evidence" value="ECO:0007669"/>
    <property type="project" value="TreeGrafter"/>
</dbReference>
<dbReference type="EMBL" id="QRQM01000028">
    <property type="protein sequence ID" value="RHN03710.1"/>
    <property type="molecule type" value="Genomic_DNA"/>
</dbReference>
<dbReference type="AlphaFoldDB" id="A0A4Q5HF88"/>
<dbReference type="Proteomes" id="UP000291191">
    <property type="component" value="Unassembled WGS sequence"/>
</dbReference>
<keyword evidence="4" id="KW-1185">Reference proteome</keyword>
<protein>
    <submittedName>
        <fullName evidence="1">DUF386 domain-containing protein</fullName>
    </submittedName>
    <submittedName>
        <fullName evidence="2">DUF386 family protein</fullName>
    </submittedName>
</protein>
<evidence type="ECO:0000313" key="3">
    <source>
        <dbReference type="Proteomes" id="UP000286003"/>
    </source>
</evidence>
<evidence type="ECO:0000313" key="2">
    <source>
        <dbReference type="EMBL" id="RYT80966.1"/>
    </source>
</evidence>
<dbReference type="Gene3D" id="2.60.120.370">
    <property type="entry name" value="YhcH/YjgK/YiaL"/>
    <property type="match status" value="1"/>
</dbReference>
<dbReference type="NCBIfam" id="TIGR00022">
    <property type="entry name" value="YhcH/YjgK/YiaL family protein"/>
    <property type="match status" value="1"/>
</dbReference>
<dbReference type="Pfam" id="PF04074">
    <property type="entry name" value="DUF386"/>
    <property type="match status" value="1"/>
</dbReference>
<dbReference type="PANTHER" id="PTHR34986:SF1">
    <property type="entry name" value="PROTEIN YIAL"/>
    <property type="match status" value="1"/>
</dbReference>
<dbReference type="SUPFAM" id="SSF51197">
    <property type="entry name" value="Clavaminate synthase-like"/>
    <property type="match status" value="1"/>
</dbReference>
<evidence type="ECO:0000313" key="1">
    <source>
        <dbReference type="EMBL" id="RHN03710.1"/>
    </source>
</evidence>
<organism evidence="2 4">
    <name type="scientific">Bacteroides intestinalis</name>
    <dbReference type="NCBI Taxonomy" id="329854"/>
    <lineage>
        <taxon>Bacteria</taxon>
        <taxon>Pseudomonadati</taxon>
        <taxon>Bacteroidota</taxon>
        <taxon>Bacteroidia</taxon>
        <taxon>Bacteroidales</taxon>
        <taxon>Bacteroidaceae</taxon>
        <taxon>Bacteroides</taxon>
    </lineage>
</organism>
<name>A0A4Q5HF88_9BACE</name>
<gene>
    <name evidence="1" type="ORF">DWZ32_19740</name>
    <name evidence="2" type="ORF">EAJ06_08085</name>
</gene>
<reference evidence="1 3" key="1">
    <citation type="submission" date="2018-08" db="EMBL/GenBank/DDBJ databases">
        <title>A genome reference for cultivated species of the human gut microbiota.</title>
        <authorList>
            <person name="Zou Y."/>
            <person name="Xue W."/>
            <person name="Luo G."/>
        </authorList>
    </citation>
    <scope>NUCLEOTIDE SEQUENCE [LARGE SCALE GENOMIC DNA]</scope>
    <source>
        <strain evidence="1 3">AF31-23</strain>
    </source>
</reference>
<evidence type="ECO:0000313" key="4">
    <source>
        <dbReference type="Proteomes" id="UP000291191"/>
    </source>
</evidence>
<dbReference type="InterPro" id="IPR004375">
    <property type="entry name" value="NanQ/TabA/YiaL"/>
</dbReference>
<proteinExistence type="predicted"/>
<sequence length="185" mass="21214">MKLQRLLLIIQRAFIVLCVSITVYSCTRKQMLMQPIVQNADAEARAFWEALNPSFATVFHFIDTTDLINVKPGTYILDDDNAWVIIMECDMKEQEKALLEIHDNYLDLQMPVSVAENYGYKLRSECKFPKAPLDTIKDIQFFDDPISELIEVQPGQFVVFDTCHAHAPTIGFGSIKKLVGKIRKR</sequence>
<reference evidence="2 4" key="2">
    <citation type="journal article" date="2019" name="Science, e1252229">
        <title>Invertible promoters mediate bacterial phase variation, antibiotic resistance, and host adaptation in the gut.</title>
        <authorList>
            <person name="Jiang X."/>
            <person name="Hall A.B."/>
            <person name="Arthur T.D."/>
            <person name="Plichta D.R."/>
            <person name="Covington C.T."/>
            <person name="Poyet M."/>
            <person name="Crothers J."/>
            <person name="Moses P.L."/>
            <person name="Tolonen A.C."/>
            <person name="Vlamakis H."/>
            <person name="Alm E.J."/>
            <person name="Xavier R.J."/>
        </authorList>
    </citation>
    <scope>NUCLEOTIDE SEQUENCE [LARGE SCALE GENOMIC DNA]</scope>
    <source>
        <strain evidence="4">bf_0095</strain>
        <strain evidence="2">Bf_0095</strain>
    </source>
</reference>